<reference evidence="1 2" key="1">
    <citation type="submission" date="2020-01" db="EMBL/GenBank/DDBJ databases">
        <title>Polyphasic characterisation and genomic insights into a novel alkali tolerant bacterium VR-M41.</title>
        <authorList>
            <person name="Vemuluri V.R."/>
        </authorList>
    </citation>
    <scope>NUCLEOTIDE SEQUENCE [LARGE SCALE GENOMIC DNA]</scope>
    <source>
        <strain evidence="1 2">VR-M41</strain>
    </source>
</reference>
<organism evidence="1 2">
    <name type="scientific">Saccharibacillus alkalitolerans</name>
    <dbReference type="NCBI Taxonomy" id="2705290"/>
    <lineage>
        <taxon>Bacteria</taxon>
        <taxon>Bacillati</taxon>
        <taxon>Bacillota</taxon>
        <taxon>Bacilli</taxon>
        <taxon>Bacillales</taxon>
        <taxon>Paenibacillaceae</taxon>
        <taxon>Saccharibacillus</taxon>
    </lineage>
</organism>
<protein>
    <recommendedName>
        <fullName evidence="3">DUF4179 domain-containing protein</fullName>
    </recommendedName>
</protein>
<gene>
    <name evidence="1" type="ORF">GYN08_17520</name>
</gene>
<evidence type="ECO:0000313" key="1">
    <source>
        <dbReference type="EMBL" id="NGZ77109.1"/>
    </source>
</evidence>
<dbReference type="EMBL" id="JAAFGS010000006">
    <property type="protein sequence ID" value="NGZ77109.1"/>
    <property type="molecule type" value="Genomic_DNA"/>
</dbReference>
<evidence type="ECO:0008006" key="3">
    <source>
        <dbReference type="Google" id="ProtNLM"/>
    </source>
</evidence>
<dbReference type="RefSeq" id="WP_166276873.1">
    <property type="nucleotide sequence ID" value="NZ_JAAFGS010000006.1"/>
</dbReference>
<name>A0ABX0FAX4_9BACL</name>
<comment type="caution">
    <text evidence="1">The sequence shown here is derived from an EMBL/GenBank/DDBJ whole genome shotgun (WGS) entry which is preliminary data.</text>
</comment>
<proteinExistence type="predicted"/>
<sequence length="564" mass="62401">MRCFSRSELERYAMTENAPSAGSSKAGMEAHLKECSVCKKELERIRAEQRMLENAFYAESPDDNFTAGVMKALESVEIERSGSKAAPGARQGRRAGQWKKTRLAAASALLLLAGGGGYALLQGNVGLPGETDNPTSVTAGPKAEADDADRERIGKLLNDPDYEWSWTHKAALLDAFGLVAYPDISLNDKKSGYSFEVKAVLTDASRIVILTRTTDADGQPVSRAFPYEIPFALTDSEGKEAAVHALTDQSPVNGMEAYVYLLNQPAPDRINLRGEIKEIFRIDPEQEREEAVQTDPLTFDYALDLSKAKKYAVSSDIGETYKSPDGLSIEVRRLIRTPEAIRIDLHTSSSGEVRERTPGALGGQMEFQFRIEDQEGSAVGRFGSAGGYSKPDIISNRYDESSGEGEWEIVYPLIEGKGMSEDGREPYRFILEGYRAEMEGRGEITFAPSDLAENPAVMEDEGDRFELTGAEVGERDGMNAVYLDYRSEYVNAREGIWEAVDENGQIYYPEPAADSETRFEILDMKKLPEQLTLRRTMVPKLYGDLGWSFELPHHALSVPEKDGQ</sequence>
<keyword evidence="2" id="KW-1185">Reference proteome</keyword>
<dbReference type="Proteomes" id="UP000800303">
    <property type="component" value="Unassembled WGS sequence"/>
</dbReference>
<evidence type="ECO:0000313" key="2">
    <source>
        <dbReference type="Proteomes" id="UP000800303"/>
    </source>
</evidence>
<accession>A0ABX0FAX4</accession>